<keyword evidence="3" id="KW-1185">Reference proteome</keyword>
<dbReference type="EMBL" id="KV417510">
    <property type="protein sequence ID" value="KZP27203.1"/>
    <property type="molecule type" value="Genomic_DNA"/>
</dbReference>
<dbReference type="EMBL" id="KV417510">
    <property type="protein sequence ID" value="KZP27185.1"/>
    <property type="molecule type" value="Genomic_DNA"/>
</dbReference>
<sequence length="73" mass="8081">MLPIASRHRCSCITLAETCPIGDGRPLCAVAGTRAAIGGREFCREAMCRHCGLEDDIRVTARQARQRRRLQAK</sequence>
<evidence type="ECO:0000313" key="1">
    <source>
        <dbReference type="EMBL" id="KZP27185.1"/>
    </source>
</evidence>
<accession>A0A166QIV6</accession>
<proteinExistence type="predicted"/>
<dbReference type="AlphaFoldDB" id="A0A166QIV6"/>
<protein>
    <submittedName>
        <fullName evidence="2">Uncharacterized protein</fullName>
    </submittedName>
</protein>
<organism evidence="2 3">
    <name type="scientific">Athelia psychrophila</name>
    <dbReference type="NCBI Taxonomy" id="1759441"/>
    <lineage>
        <taxon>Eukaryota</taxon>
        <taxon>Fungi</taxon>
        <taxon>Dikarya</taxon>
        <taxon>Basidiomycota</taxon>
        <taxon>Agaricomycotina</taxon>
        <taxon>Agaricomycetes</taxon>
        <taxon>Agaricomycetidae</taxon>
        <taxon>Atheliales</taxon>
        <taxon>Atheliaceae</taxon>
        <taxon>Athelia</taxon>
    </lineage>
</organism>
<dbReference type="Proteomes" id="UP000076532">
    <property type="component" value="Unassembled WGS sequence"/>
</dbReference>
<gene>
    <name evidence="1" type="ORF">FIBSPDRAFT_853925</name>
    <name evidence="2" type="ORF">FIBSPDRAFT_853968</name>
</gene>
<name>A0A166QIV6_9AGAM</name>
<evidence type="ECO:0000313" key="3">
    <source>
        <dbReference type="Proteomes" id="UP000076532"/>
    </source>
</evidence>
<evidence type="ECO:0000313" key="2">
    <source>
        <dbReference type="EMBL" id="KZP27203.1"/>
    </source>
</evidence>
<reference evidence="2 3" key="1">
    <citation type="journal article" date="2016" name="Mol. Biol. Evol.">
        <title>Comparative Genomics of Early-Diverging Mushroom-Forming Fungi Provides Insights into the Origins of Lignocellulose Decay Capabilities.</title>
        <authorList>
            <person name="Nagy L.G."/>
            <person name="Riley R."/>
            <person name="Tritt A."/>
            <person name="Adam C."/>
            <person name="Daum C."/>
            <person name="Floudas D."/>
            <person name="Sun H."/>
            <person name="Yadav J.S."/>
            <person name="Pangilinan J."/>
            <person name="Larsson K.H."/>
            <person name="Matsuura K."/>
            <person name="Barry K."/>
            <person name="Labutti K."/>
            <person name="Kuo R."/>
            <person name="Ohm R.A."/>
            <person name="Bhattacharya S.S."/>
            <person name="Shirouzu T."/>
            <person name="Yoshinaga Y."/>
            <person name="Martin F.M."/>
            <person name="Grigoriev I.V."/>
            <person name="Hibbett D.S."/>
        </authorList>
    </citation>
    <scope>NUCLEOTIDE SEQUENCE [LARGE SCALE GENOMIC DNA]</scope>
    <source>
        <strain evidence="2 3">CBS 109695</strain>
    </source>
</reference>